<dbReference type="Proteomes" id="UP000317421">
    <property type="component" value="Unassembled WGS sequence"/>
</dbReference>
<dbReference type="GO" id="GO:0003677">
    <property type="term" value="F:DNA binding"/>
    <property type="evidence" value="ECO:0007669"/>
    <property type="project" value="InterPro"/>
</dbReference>
<evidence type="ECO:0000313" key="7">
    <source>
        <dbReference type="EMBL" id="TWT92854.1"/>
    </source>
</evidence>
<dbReference type="InterPro" id="IPR013249">
    <property type="entry name" value="RNA_pol_sigma70_r4_t2"/>
</dbReference>
<sequence>MTLDQHENERSPQREDANGAGAMRELARLWVRSYPAISAFITANVADAHHAEDLVQEVAQVVAEKFSEFDQQRSFVSWSLGIARLRILKYYRTQSRDRLVLSEEALVRIADALEHVDVHAEQRRDALRHCLGKLSGRRLTAIEMRYRDGLKVSDVAERLKTSSSAISVMLHRVRQSLMECVQKRLSGAETP</sequence>
<dbReference type="InterPro" id="IPR007627">
    <property type="entry name" value="RNA_pol_sigma70_r2"/>
</dbReference>
<dbReference type="Gene3D" id="1.10.1740.10">
    <property type="match status" value="1"/>
</dbReference>
<dbReference type="Pfam" id="PF08281">
    <property type="entry name" value="Sigma70_r4_2"/>
    <property type="match status" value="1"/>
</dbReference>
<evidence type="ECO:0000256" key="2">
    <source>
        <dbReference type="ARBA" id="ARBA00023015"/>
    </source>
</evidence>
<feature type="domain" description="RNA polymerase sigma-70 region 2" evidence="5">
    <location>
        <begin position="34"/>
        <end position="96"/>
    </location>
</feature>
<keyword evidence="3" id="KW-0731">Sigma factor</keyword>
<dbReference type="Gene3D" id="1.10.10.10">
    <property type="entry name" value="Winged helix-like DNA-binding domain superfamily/Winged helix DNA-binding domain"/>
    <property type="match status" value="1"/>
</dbReference>
<dbReference type="PANTHER" id="PTHR43133:SF51">
    <property type="entry name" value="RNA POLYMERASE SIGMA FACTOR"/>
    <property type="match status" value="1"/>
</dbReference>
<keyword evidence="2" id="KW-0805">Transcription regulation</keyword>
<dbReference type="InterPro" id="IPR039425">
    <property type="entry name" value="RNA_pol_sigma-70-like"/>
</dbReference>
<dbReference type="NCBIfam" id="TIGR02989">
    <property type="entry name" value="Sig-70_gvs1"/>
    <property type="match status" value="1"/>
</dbReference>
<dbReference type="EMBL" id="SJPR01000009">
    <property type="protein sequence ID" value="TWT92854.1"/>
    <property type="molecule type" value="Genomic_DNA"/>
</dbReference>
<organism evidence="7 8">
    <name type="scientific">Botrimarina colliarenosi</name>
    <dbReference type="NCBI Taxonomy" id="2528001"/>
    <lineage>
        <taxon>Bacteria</taxon>
        <taxon>Pseudomonadati</taxon>
        <taxon>Planctomycetota</taxon>
        <taxon>Planctomycetia</taxon>
        <taxon>Pirellulales</taxon>
        <taxon>Lacipirellulaceae</taxon>
        <taxon>Botrimarina</taxon>
    </lineage>
</organism>
<comment type="similarity">
    <text evidence="1">Belongs to the sigma-70 factor family. ECF subfamily.</text>
</comment>
<dbReference type="InterPro" id="IPR036388">
    <property type="entry name" value="WH-like_DNA-bd_sf"/>
</dbReference>
<reference evidence="7 8" key="1">
    <citation type="submission" date="2019-02" db="EMBL/GenBank/DDBJ databases">
        <title>Deep-cultivation of Planctomycetes and their phenomic and genomic characterization uncovers novel biology.</title>
        <authorList>
            <person name="Wiegand S."/>
            <person name="Jogler M."/>
            <person name="Boedeker C."/>
            <person name="Pinto D."/>
            <person name="Vollmers J."/>
            <person name="Rivas-Marin E."/>
            <person name="Kohn T."/>
            <person name="Peeters S.H."/>
            <person name="Heuer A."/>
            <person name="Rast P."/>
            <person name="Oberbeckmann S."/>
            <person name="Bunk B."/>
            <person name="Jeske O."/>
            <person name="Meyerdierks A."/>
            <person name="Storesund J.E."/>
            <person name="Kallscheuer N."/>
            <person name="Luecker S."/>
            <person name="Lage O.M."/>
            <person name="Pohl T."/>
            <person name="Merkel B.J."/>
            <person name="Hornburger P."/>
            <person name="Mueller R.-W."/>
            <person name="Bruemmer F."/>
            <person name="Labrenz M."/>
            <person name="Spormann A.M."/>
            <person name="Op Den Camp H."/>
            <person name="Overmann J."/>
            <person name="Amann R."/>
            <person name="Jetten M.S.M."/>
            <person name="Mascher T."/>
            <person name="Medema M.H."/>
            <person name="Devos D.P."/>
            <person name="Kaster A.-K."/>
            <person name="Ovreas L."/>
            <person name="Rohde M."/>
            <person name="Galperin M.Y."/>
            <person name="Jogler C."/>
        </authorList>
    </citation>
    <scope>NUCLEOTIDE SEQUENCE [LARGE SCALE GENOMIC DNA]</scope>
    <source>
        <strain evidence="7 8">Pla108</strain>
    </source>
</reference>
<proteinExistence type="inferred from homology"/>
<dbReference type="PANTHER" id="PTHR43133">
    <property type="entry name" value="RNA POLYMERASE ECF-TYPE SIGMA FACTO"/>
    <property type="match status" value="1"/>
</dbReference>
<dbReference type="NCBIfam" id="TIGR02937">
    <property type="entry name" value="sigma70-ECF"/>
    <property type="match status" value="1"/>
</dbReference>
<dbReference type="InterPro" id="IPR014284">
    <property type="entry name" value="RNA_pol_sigma-70_dom"/>
</dbReference>
<dbReference type="InterPro" id="IPR014331">
    <property type="entry name" value="RNA_pol_sigma70_ECF_RHOBA"/>
</dbReference>
<dbReference type="SUPFAM" id="SSF88659">
    <property type="entry name" value="Sigma3 and sigma4 domains of RNA polymerase sigma factors"/>
    <property type="match status" value="1"/>
</dbReference>
<evidence type="ECO:0000259" key="5">
    <source>
        <dbReference type="Pfam" id="PF04542"/>
    </source>
</evidence>
<dbReference type="Pfam" id="PF04542">
    <property type="entry name" value="Sigma70_r2"/>
    <property type="match status" value="1"/>
</dbReference>
<gene>
    <name evidence="7" type="ORF">Pla108_39940</name>
</gene>
<dbReference type="AlphaFoldDB" id="A0A5C5ZZ65"/>
<feature type="domain" description="RNA polymerase sigma factor 70 region 4 type 2" evidence="6">
    <location>
        <begin position="125"/>
        <end position="177"/>
    </location>
</feature>
<dbReference type="GO" id="GO:0016987">
    <property type="term" value="F:sigma factor activity"/>
    <property type="evidence" value="ECO:0007669"/>
    <property type="project" value="UniProtKB-KW"/>
</dbReference>
<evidence type="ECO:0000256" key="3">
    <source>
        <dbReference type="ARBA" id="ARBA00023082"/>
    </source>
</evidence>
<keyword evidence="4" id="KW-0804">Transcription</keyword>
<dbReference type="SUPFAM" id="SSF88946">
    <property type="entry name" value="Sigma2 domain of RNA polymerase sigma factors"/>
    <property type="match status" value="1"/>
</dbReference>
<dbReference type="InterPro" id="IPR013325">
    <property type="entry name" value="RNA_pol_sigma_r2"/>
</dbReference>
<dbReference type="InterPro" id="IPR013324">
    <property type="entry name" value="RNA_pol_sigma_r3/r4-like"/>
</dbReference>
<name>A0A5C5ZZ65_9BACT</name>
<protein>
    <submittedName>
        <fullName evidence="7">RNA polymerase sigma factor</fullName>
    </submittedName>
</protein>
<comment type="caution">
    <text evidence="7">The sequence shown here is derived from an EMBL/GenBank/DDBJ whole genome shotgun (WGS) entry which is preliminary data.</text>
</comment>
<evidence type="ECO:0000256" key="4">
    <source>
        <dbReference type="ARBA" id="ARBA00023163"/>
    </source>
</evidence>
<accession>A0A5C5ZZ65</accession>
<evidence type="ECO:0000256" key="1">
    <source>
        <dbReference type="ARBA" id="ARBA00010641"/>
    </source>
</evidence>
<keyword evidence="8" id="KW-1185">Reference proteome</keyword>
<dbReference type="GO" id="GO:0006352">
    <property type="term" value="P:DNA-templated transcription initiation"/>
    <property type="evidence" value="ECO:0007669"/>
    <property type="project" value="InterPro"/>
</dbReference>
<evidence type="ECO:0000313" key="8">
    <source>
        <dbReference type="Proteomes" id="UP000317421"/>
    </source>
</evidence>
<evidence type="ECO:0000259" key="6">
    <source>
        <dbReference type="Pfam" id="PF08281"/>
    </source>
</evidence>
<dbReference type="RefSeq" id="WP_197526730.1">
    <property type="nucleotide sequence ID" value="NZ_SJPR01000009.1"/>
</dbReference>